<protein>
    <recommendedName>
        <fullName evidence="4">Zn(2)-C6 fungal-type domain-containing protein</fullName>
    </recommendedName>
</protein>
<accession>A0A6A5K3H5</accession>
<name>A0A6A5K3H5_9PLEO</name>
<reference evidence="2" key="1">
    <citation type="submission" date="2020-01" db="EMBL/GenBank/DDBJ databases">
        <authorList>
            <consortium name="DOE Joint Genome Institute"/>
            <person name="Haridas S."/>
            <person name="Albert R."/>
            <person name="Binder M."/>
            <person name="Bloem J."/>
            <person name="Labutti K."/>
            <person name="Salamov A."/>
            <person name="Andreopoulos B."/>
            <person name="Baker S.E."/>
            <person name="Barry K."/>
            <person name="Bills G."/>
            <person name="Bluhm B.H."/>
            <person name="Cannon C."/>
            <person name="Castanera R."/>
            <person name="Culley D.E."/>
            <person name="Daum C."/>
            <person name="Ezra D."/>
            <person name="Gonzalez J.B."/>
            <person name="Henrissat B."/>
            <person name="Kuo A."/>
            <person name="Liang C."/>
            <person name="Lipzen A."/>
            <person name="Lutzoni F."/>
            <person name="Magnuson J."/>
            <person name="Mondo S."/>
            <person name="Nolan M."/>
            <person name="Ohm R."/>
            <person name="Pangilinan J."/>
            <person name="Park H.-J."/>
            <person name="Ramirez L."/>
            <person name="Alfaro M."/>
            <person name="Sun H."/>
            <person name="Tritt A."/>
            <person name="Yoshinaga Y."/>
            <person name="Zwiers L.-H."/>
            <person name="Turgeon B.G."/>
            <person name="Goodwin S.B."/>
            <person name="Spatafora J.W."/>
            <person name="Crous P.W."/>
            <person name="Grigoriev I.V."/>
        </authorList>
    </citation>
    <scope>NUCLEOTIDE SEQUENCE</scope>
    <source>
        <strain evidence="2">P77</strain>
    </source>
</reference>
<evidence type="ECO:0000313" key="3">
    <source>
        <dbReference type="Proteomes" id="UP000800040"/>
    </source>
</evidence>
<organism evidence="2 3">
    <name type="scientific">Decorospora gaudefroyi</name>
    <dbReference type="NCBI Taxonomy" id="184978"/>
    <lineage>
        <taxon>Eukaryota</taxon>
        <taxon>Fungi</taxon>
        <taxon>Dikarya</taxon>
        <taxon>Ascomycota</taxon>
        <taxon>Pezizomycotina</taxon>
        <taxon>Dothideomycetes</taxon>
        <taxon>Pleosporomycetidae</taxon>
        <taxon>Pleosporales</taxon>
        <taxon>Pleosporineae</taxon>
        <taxon>Pleosporaceae</taxon>
        <taxon>Decorospora</taxon>
    </lineage>
</organism>
<sequence>MPKEPSSRKPRAPGYATEARRNRAQRVREAALEMPFRCKRCEEKNLRCFVDTATGRCAGCISVHAECSLFVPETEWEKVEEEKRAAKLALLQAEPEASRASAKAARLRVALAEVEDRELKFARRDLAVLAVQDQAQEAESSSTAVASPSLGSLANAG</sequence>
<gene>
    <name evidence="2" type="ORF">BDW02DRAFT_574555</name>
</gene>
<feature type="region of interest" description="Disordered" evidence="1">
    <location>
        <begin position="136"/>
        <end position="157"/>
    </location>
</feature>
<feature type="region of interest" description="Disordered" evidence="1">
    <location>
        <begin position="1"/>
        <end position="23"/>
    </location>
</feature>
<dbReference type="OrthoDB" id="3796976at2759"/>
<dbReference type="Proteomes" id="UP000800040">
    <property type="component" value="Unassembled WGS sequence"/>
</dbReference>
<evidence type="ECO:0008006" key="4">
    <source>
        <dbReference type="Google" id="ProtNLM"/>
    </source>
</evidence>
<evidence type="ECO:0000313" key="2">
    <source>
        <dbReference type="EMBL" id="KAF1828802.1"/>
    </source>
</evidence>
<proteinExistence type="predicted"/>
<dbReference type="AlphaFoldDB" id="A0A6A5K3H5"/>
<dbReference type="EMBL" id="ML975495">
    <property type="protein sequence ID" value="KAF1828802.1"/>
    <property type="molecule type" value="Genomic_DNA"/>
</dbReference>
<keyword evidence="3" id="KW-1185">Reference proteome</keyword>
<evidence type="ECO:0000256" key="1">
    <source>
        <dbReference type="SAM" id="MobiDB-lite"/>
    </source>
</evidence>